<dbReference type="CDD" id="cd07793">
    <property type="entry name" value="ASKHA_NBD_FGGY_GK5-like"/>
    <property type="match status" value="1"/>
</dbReference>
<dbReference type="GO" id="GO:0004370">
    <property type="term" value="F:glycerol kinase activity"/>
    <property type="evidence" value="ECO:0007669"/>
    <property type="project" value="UniProtKB-EC"/>
</dbReference>
<reference evidence="18" key="2">
    <citation type="submission" date="2018-07" db="EMBL/GenBank/DDBJ databases">
        <authorList>
            <person name="Quirk P.G."/>
            <person name="Krulwich T.A."/>
        </authorList>
    </citation>
    <scope>NUCLEOTIDE SEQUENCE</scope>
</reference>
<evidence type="ECO:0000256" key="3">
    <source>
        <dbReference type="ARBA" id="ARBA00009156"/>
    </source>
</evidence>
<evidence type="ECO:0000259" key="16">
    <source>
        <dbReference type="Pfam" id="PF02782"/>
    </source>
</evidence>
<comment type="pathway">
    <text evidence="2">Polyol metabolism; glycerol degradation via glycerol kinase pathway; sn-glycerol 3-phosphate from glycerol: step 1/1.</text>
</comment>
<reference evidence="17" key="1">
    <citation type="submission" date="2018-04" db="EMBL/GenBank/DDBJ databases">
        <authorList>
            <person name="Go L.Y."/>
            <person name="Mitchell J.A."/>
        </authorList>
    </citation>
    <scope>NUCLEOTIDE SEQUENCE</scope>
    <source>
        <tissue evidence="17">Whole organism</tissue>
    </source>
</reference>
<evidence type="ECO:0000256" key="8">
    <source>
        <dbReference type="ARBA" id="ARBA00022777"/>
    </source>
</evidence>
<evidence type="ECO:0000256" key="10">
    <source>
        <dbReference type="ARBA" id="ARBA00022840"/>
    </source>
</evidence>
<evidence type="ECO:0000256" key="2">
    <source>
        <dbReference type="ARBA" id="ARBA00005190"/>
    </source>
</evidence>
<dbReference type="SUPFAM" id="SSF53067">
    <property type="entry name" value="Actin-like ATPase domain"/>
    <property type="match status" value="2"/>
</dbReference>
<dbReference type="FunFam" id="3.30.420.40:FF:000102">
    <property type="entry name" value="Putative glycerol kinase 5"/>
    <property type="match status" value="1"/>
</dbReference>
<keyword evidence="9" id="KW-0319">Glycerol metabolism</keyword>
<dbReference type="InterPro" id="IPR000577">
    <property type="entry name" value="Carb_kinase_FGGY"/>
</dbReference>
<dbReference type="Pfam" id="PF00370">
    <property type="entry name" value="FGGY_N"/>
    <property type="match status" value="1"/>
</dbReference>
<dbReference type="GO" id="GO:0019563">
    <property type="term" value="P:glycerol catabolic process"/>
    <property type="evidence" value="ECO:0007669"/>
    <property type="project" value="UniProtKB-UniPathway"/>
</dbReference>
<evidence type="ECO:0000256" key="4">
    <source>
        <dbReference type="ARBA" id="ARBA00012099"/>
    </source>
</evidence>
<evidence type="ECO:0000259" key="15">
    <source>
        <dbReference type="Pfam" id="PF00370"/>
    </source>
</evidence>
<dbReference type="EMBL" id="UFQT01000222">
    <property type="protein sequence ID" value="SSX21951.1"/>
    <property type="molecule type" value="Genomic_DNA"/>
</dbReference>
<dbReference type="VEuPathDB" id="VectorBase:CSON005745"/>
<name>A0A336KAQ0_CULSO</name>
<organism evidence="17">
    <name type="scientific">Culicoides sonorensis</name>
    <name type="common">Biting midge</name>
    <dbReference type="NCBI Taxonomy" id="179676"/>
    <lineage>
        <taxon>Eukaryota</taxon>
        <taxon>Metazoa</taxon>
        <taxon>Ecdysozoa</taxon>
        <taxon>Arthropoda</taxon>
        <taxon>Hexapoda</taxon>
        <taxon>Insecta</taxon>
        <taxon>Pterygota</taxon>
        <taxon>Neoptera</taxon>
        <taxon>Endopterygota</taxon>
        <taxon>Diptera</taxon>
        <taxon>Nematocera</taxon>
        <taxon>Chironomoidea</taxon>
        <taxon>Ceratopogonidae</taxon>
        <taxon>Ceratopogoninae</taxon>
        <taxon>Culicoides</taxon>
        <taxon>Monoculicoides</taxon>
    </lineage>
</organism>
<dbReference type="InterPro" id="IPR043129">
    <property type="entry name" value="ATPase_NBD"/>
</dbReference>
<evidence type="ECO:0000256" key="13">
    <source>
        <dbReference type="ARBA" id="ARBA00047192"/>
    </source>
</evidence>
<gene>
    <name evidence="17" type="primary">CSON005745</name>
</gene>
<evidence type="ECO:0000313" key="17">
    <source>
        <dbReference type="EMBL" id="SSX01571.1"/>
    </source>
</evidence>
<keyword evidence="5" id="KW-0963">Cytoplasm</keyword>
<evidence type="ECO:0000256" key="1">
    <source>
        <dbReference type="ARBA" id="ARBA00004496"/>
    </source>
</evidence>
<dbReference type="GO" id="GO:0046167">
    <property type="term" value="P:glycerol-3-phosphate biosynthetic process"/>
    <property type="evidence" value="ECO:0007669"/>
    <property type="project" value="TreeGrafter"/>
</dbReference>
<evidence type="ECO:0000256" key="6">
    <source>
        <dbReference type="ARBA" id="ARBA00022679"/>
    </source>
</evidence>
<evidence type="ECO:0000256" key="9">
    <source>
        <dbReference type="ARBA" id="ARBA00022798"/>
    </source>
</evidence>
<sequence length="524" mass="58737">MSPHNYIAGLDIGTTSVRCFIYDSKTQIHGRGSQHITLLYPKPGYVEIDPEELFKSVINVIKIALKDAKLNAADLTCIGISTQRSSFITWNRHTGRPYHNMITWKDLRADALVRRWNSSYLLKTINHVASALYFVTRHPQLLAGKAIRFMNTQTLTRLVWCIRNIKELEDGMNRGDALFGGLDSWLLYRLKQGTDISKKVDHISDFSSITTTAFFDPFRMTYSKPVLKIFNIKEDMLPTPVPNTYDFGVIDKSLFGHEIKIACSISDQSGSMWGQCSLNKGDVKITLGTGAFFNANYGDKCSASVHGLYPIVGWGLNNNITYFIEGASNDCGTIIEWALETGLIDDVKTCSDIAESVKDTNGVIFVNAFTGLGAPFNDGQAAGGFIGLKPSTQKAHMVRAMLESIAYRVALLYFCCLEETSMRFTSLRVDGGVSRNNFICQFLADLTELNVERSADPEMTMLGTVFLAGLNEGIYKNKEELYKLNKIDVTFTPRPENVPRAKLGLERFKEAANRFKNWYHETEL</sequence>
<evidence type="ECO:0000256" key="11">
    <source>
        <dbReference type="ARBA" id="ARBA00033026"/>
    </source>
</evidence>
<dbReference type="InterPro" id="IPR018485">
    <property type="entry name" value="FGGY_C"/>
</dbReference>
<dbReference type="PANTHER" id="PTHR10196">
    <property type="entry name" value="SUGAR KINASE"/>
    <property type="match status" value="1"/>
</dbReference>
<dbReference type="Gene3D" id="3.30.420.40">
    <property type="match status" value="2"/>
</dbReference>
<dbReference type="InterPro" id="IPR018484">
    <property type="entry name" value="FGGY_N"/>
</dbReference>
<dbReference type="UniPathway" id="UPA00618">
    <property type="reaction ID" value="UER00672"/>
</dbReference>
<keyword evidence="8 14" id="KW-0418">Kinase</keyword>
<accession>A0A336KAQ0</accession>
<keyword evidence="10" id="KW-0067">ATP-binding</keyword>
<dbReference type="PANTHER" id="PTHR10196:SF68">
    <property type="entry name" value="GLYCEROL KINASE 5-RELATED"/>
    <property type="match status" value="1"/>
</dbReference>
<evidence type="ECO:0000256" key="7">
    <source>
        <dbReference type="ARBA" id="ARBA00022741"/>
    </source>
</evidence>
<dbReference type="GO" id="GO:0005524">
    <property type="term" value="F:ATP binding"/>
    <property type="evidence" value="ECO:0007669"/>
    <property type="project" value="UniProtKB-KW"/>
</dbReference>
<comment type="subcellular location">
    <subcellularLocation>
        <location evidence="1">Cytoplasm</location>
    </subcellularLocation>
</comment>
<dbReference type="EC" id="2.7.1.30" evidence="4"/>
<dbReference type="Pfam" id="PF02782">
    <property type="entry name" value="FGGY_C"/>
    <property type="match status" value="1"/>
</dbReference>
<proteinExistence type="inferred from homology"/>
<dbReference type="EMBL" id="UFQS01000222">
    <property type="protein sequence ID" value="SSX01571.1"/>
    <property type="molecule type" value="Genomic_DNA"/>
</dbReference>
<evidence type="ECO:0000256" key="12">
    <source>
        <dbReference type="ARBA" id="ARBA00045165"/>
    </source>
</evidence>
<evidence type="ECO:0000313" key="18">
    <source>
        <dbReference type="EMBL" id="SSX21951.1"/>
    </source>
</evidence>
<feature type="domain" description="Carbohydrate kinase FGGY C-terminal" evidence="16">
    <location>
        <begin position="284"/>
        <end position="470"/>
    </location>
</feature>
<evidence type="ECO:0000256" key="5">
    <source>
        <dbReference type="ARBA" id="ARBA00022490"/>
    </source>
</evidence>
<dbReference type="FunFam" id="3.30.420.40:FF:000104">
    <property type="entry name" value="putative glycerol kinase 5"/>
    <property type="match status" value="1"/>
</dbReference>
<evidence type="ECO:0000256" key="14">
    <source>
        <dbReference type="RuleBase" id="RU003733"/>
    </source>
</evidence>
<dbReference type="InterPro" id="IPR037444">
    <property type="entry name" value="GK5"/>
</dbReference>
<protein>
    <recommendedName>
        <fullName evidence="13">Glycerol kinase 5</fullName>
        <ecNumber evidence="4">2.7.1.30</ecNumber>
    </recommendedName>
    <alternativeName>
        <fullName evidence="11">ATP:glycerol 3-phosphotransferase 5</fullName>
    </alternativeName>
</protein>
<dbReference type="AlphaFoldDB" id="A0A336KAQ0"/>
<comment type="function">
    <text evidence="12">Skin-specific kinase that plays a key role in glycerol metabolism, catalyzing its phosphorylation to produce sn-glycerol 3-phosphate. Involved in skin-specific regulation of sterol regulatory element-binding protein (SREBP) processing and lipid biosynthesis.</text>
</comment>
<keyword evidence="6 14" id="KW-0808">Transferase</keyword>
<dbReference type="GO" id="GO:0006641">
    <property type="term" value="P:triglyceride metabolic process"/>
    <property type="evidence" value="ECO:0007669"/>
    <property type="project" value="TreeGrafter"/>
</dbReference>
<feature type="domain" description="Carbohydrate kinase FGGY N-terminal" evidence="15">
    <location>
        <begin position="6"/>
        <end position="255"/>
    </location>
</feature>
<dbReference type="PROSITE" id="PS00445">
    <property type="entry name" value="FGGY_KINASES_2"/>
    <property type="match status" value="1"/>
</dbReference>
<dbReference type="PIRSF" id="PIRSF000538">
    <property type="entry name" value="GlpK"/>
    <property type="match status" value="1"/>
</dbReference>
<comment type="similarity">
    <text evidence="3 14">Belongs to the FGGY kinase family.</text>
</comment>
<dbReference type="OMA" id="ECCFEPG"/>
<dbReference type="InterPro" id="IPR018483">
    <property type="entry name" value="Carb_kinase_FGGY_CS"/>
</dbReference>
<dbReference type="GO" id="GO:0005739">
    <property type="term" value="C:mitochondrion"/>
    <property type="evidence" value="ECO:0007669"/>
    <property type="project" value="TreeGrafter"/>
</dbReference>
<keyword evidence="7" id="KW-0547">Nucleotide-binding</keyword>